<keyword evidence="6 8" id="KW-0411">Iron-sulfur</keyword>
<evidence type="ECO:0000256" key="6">
    <source>
        <dbReference type="ARBA" id="ARBA00023014"/>
    </source>
</evidence>
<keyword evidence="4 8" id="KW-0249">Electron transport</keyword>
<keyword evidence="5 8" id="KW-0408">Iron</keyword>
<dbReference type="InterPro" id="IPR001080">
    <property type="entry name" value="3Fe4S_ferredoxin"/>
</dbReference>
<dbReference type="GO" id="GO:0051538">
    <property type="term" value="F:3 iron, 4 sulfur cluster binding"/>
    <property type="evidence" value="ECO:0007669"/>
    <property type="project" value="UniProtKB-KW"/>
</dbReference>
<reference evidence="9 10" key="1">
    <citation type="submission" date="2018-06" db="EMBL/GenBank/DDBJ databases">
        <title>Genomic Encyclopedia of Type Strains, Phase IV (KMG-IV): sequencing the most valuable type-strain genomes for metagenomic binning, comparative biology and taxonomic classification.</title>
        <authorList>
            <person name="Goeker M."/>
        </authorList>
    </citation>
    <scope>NUCLEOTIDE SEQUENCE [LARGE SCALE GENOMIC DNA]</scope>
    <source>
        <strain evidence="9 10">DSM 45521</strain>
    </source>
</reference>
<dbReference type="InterPro" id="IPR051269">
    <property type="entry name" value="Fe-S_cluster_ET"/>
</dbReference>
<comment type="function">
    <text evidence="8">Ferredoxins are iron-sulfur proteins that transfer electrons in a wide variety of metabolic reactions.</text>
</comment>
<protein>
    <recommendedName>
        <fullName evidence="8">Ferredoxin</fullName>
    </recommendedName>
</protein>
<dbReference type="PRINTS" id="PR00352">
    <property type="entry name" value="3FE4SFRDOXIN"/>
</dbReference>
<dbReference type="Proteomes" id="UP000247591">
    <property type="component" value="Unassembled WGS sequence"/>
</dbReference>
<evidence type="ECO:0000256" key="3">
    <source>
        <dbReference type="ARBA" id="ARBA00022723"/>
    </source>
</evidence>
<evidence type="ECO:0000256" key="8">
    <source>
        <dbReference type="RuleBase" id="RU368020"/>
    </source>
</evidence>
<keyword evidence="10" id="KW-1185">Reference proteome</keyword>
<name>A0A318RJB5_WILLI</name>
<evidence type="ECO:0000313" key="10">
    <source>
        <dbReference type="Proteomes" id="UP000247591"/>
    </source>
</evidence>
<gene>
    <name evidence="9" type="ORF">DFR67_108167</name>
</gene>
<dbReference type="Gene3D" id="3.30.70.20">
    <property type="match status" value="1"/>
</dbReference>
<evidence type="ECO:0000256" key="5">
    <source>
        <dbReference type="ARBA" id="ARBA00023004"/>
    </source>
</evidence>
<dbReference type="GO" id="GO:0005506">
    <property type="term" value="F:iron ion binding"/>
    <property type="evidence" value="ECO:0007669"/>
    <property type="project" value="UniProtKB-UniRule"/>
</dbReference>
<dbReference type="EMBL" id="QJSP01000008">
    <property type="protein sequence ID" value="PYE16416.1"/>
    <property type="molecule type" value="Genomic_DNA"/>
</dbReference>
<organism evidence="9 10">
    <name type="scientific">Williamsia limnetica</name>
    <dbReference type="NCBI Taxonomy" id="882452"/>
    <lineage>
        <taxon>Bacteria</taxon>
        <taxon>Bacillati</taxon>
        <taxon>Actinomycetota</taxon>
        <taxon>Actinomycetes</taxon>
        <taxon>Mycobacteriales</taxon>
        <taxon>Nocardiaceae</taxon>
        <taxon>Williamsia</taxon>
    </lineage>
</organism>
<evidence type="ECO:0000256" key="7">
    <source>
        <dbReference type="ARBA" id="ARBA00023291"/>
    </source>
</evidence>
<proteinExistence type="predicted"/>
<dbReference type="PANTHER" id="PTHR36923">
    <property type="entry name" value="FERREDOXIN"/>
    <property type="match status" value="1"/>
</dbReference>
<evidence type="ECO:0000256" key="4">
    <source>
        <dbReference type="ARBA" id="ARBA00022982"/>
    </source>
</evidence>
<accession>A0A318RJB5</accession>
<sequence>MRAIADRDVCEGHGICESIAPEVFQVDDDGEVSVLAQNPPESEVNAVRLAVDSCPVAALLIED</sequence>
<keyword evidence="7" id="KW-0003">3Fe-4S</keyword>
<evidence type="ECO:0000256" key="1">
    <source>
        <dbReference type="ARBA" id="ARBA00001927"/>
    </source>
</evidence>
<dbReference type="GO" id="GO:0009055">
    <property type="term" value="F:electron transfer activity"/>
    <property type="evidence" value="ECO:0007669"/>
    <property type="project" value="UniProtKB-UniRule"/>
</dbReference>
<comment type="cofactor">
    <cofactor evidence="1">
        <name>[3Fe-4S] cluster</name>
        <dbReference type="ChEBI" id="CHEBI:21137"/>
    </cofactor>
</comment>
<dbReference type="SUPFAM" id="SSF54862">
    <property type="entry name" value="4Fe-4S ferredoxins"/>
    <property type="match status" value="1"/>
</dbReference>
<keyword evidence="2 8" id="KW-0813">Transport</keyword>
<dbReference type="Pfam" id="PF13370">
    <property type="entry name" value="Fer4_13"/>
    <property type="match status" value="1"/>
</dbReference>
<evidence type="ECO:0000256" key="2">
    <source>
        <dbReference type="ARBA" id="ARBA00022448"/>
    </source>
</evidence>
<comment type="caution">
    <text evidence="9">The sequence shown here is derived from an EMBL/GenBank/DDBJ whole genome shotgun (WGS) entry which is preliminary data.</text>
</comment>
<dbReference type="OrthoDB" id="9803319at2"/>
<keyword evidence="3 8" id="KW-0479">Metal-binding</keyword>
<dbReference type="PANTHER" id="PTHR36923:SF3">
    <property type="entry name" value="FERREDOXIN"/>
    <property type="match status" value="1"/>
</dbReference>
<dbReference type="RefSeq" id="WP_110470282.1">
    <property type="nucleotide sequence ID" value="NZ_QJSP01000008.1"/>
</dbReference>
<evidence type="ECO:0000313" key="9">
    <source>
        <dbReference type="EMBL" id="PYE16416.1"/>
    </source>
</evidence>
<dbReference type="AlphaFoldDB" id="A0A318RJB5"/>